<accession>A0AAW2V235</accession>
<feature type="compositionally biased region" description="Polar residues" evidence="1">
    <location>
        <begin position="1"/>
        <end position="15"/>
    </location>
</feature>
<dbReference type="EMBL" id="JACGWN010000011">
    <property type="protein sequence ID" value="KAL0422988.1"/>
    <property type="molecule type" value="Genomic_DNA"/>
</dbReference>
<name>A0AAW2V235_9LAMI</name>
<proteinExistence type="predicted"/>
<organism evidence="2">
    <name type="scientific">Sesamum latifolium</name>
    <dbReference type="NCBI Taxonomy" id="2727402"/>
    <lineage>
        <taxon>Eukaryota</taxon>
        <taxon>Viridiplantae</taxon>
        <taxon>Streptophyta</taxon>
        <taxon>Embryophyta</taxon>
        <taxon>Tracheophyta</taxon>
        <taxon>Spermatophyta</taxon>
        <taxon>Magnoliopsida</taxon>
        <taxon>eudicotyledons</taxon>
        <taxon>Gunneridae</taxon>
        <taxon>Pentapetalae</taxon>
        <taxon>asterids</taxon>
        <taxon>lamiids</taxon>
        <taxon>Lamiales</taxon>
        <taxon>Pedaliaceae</taxon>
        <taxon>Sesamum</taxon>
    </lineage>
</organism>
<feature type="compositionally biased region" description="Low complexity" evidence="1">
    <location>
        <begin position="41"/>
        <end position="65"/>
    </location>
</feature>
<comment type="caution">
    <text evidence="2">The sequence shown here is derived from an EMBL/GenBank/DDBJ whole genome shotgun (WGS) entry which is preliminary data.</text>
</comment>
<gene>
    <name evidence="2" type="ORF">Slati_3321700</name>
</gene>
<evidence type="ECO:0000256" key="1">
    <source>
        <dbReference type="SAM" id="MobiDB-lite"/>
    </source>
</evidence>
<reference evidence="2" key="2">
    <citation type="journal article" date="2024" name="Plant">
        <title>Genomic evolution and insights into agronomic trait innovations of Sesamum species.</title>
        <authorList>
            <person name="Miao H."/>
            <person name="Wang L."/>
            <person name="Qu L."/>
            <person name="Liu H."/>
            <person name="Sun Y."/>
            <person name="Le M."/>
            <person name="Wang Q."/>
            <person name="Wei S."/>
            <person name="Zheng Y."/>
            <person name="Lin W."/>
            <person name="Duan Y."/>
            <person name="Cao H."/>
            <person name="Xiong S."/>
            <person name="Wang X."/>
            <person name="Wei L."/>
            <person name="Li C."/>
            <person name="Ma Q."/>
            <person name="Ju M."/>
            <person name="Zhao R."/>
            <person name="Li G."/>
            <person name="Mu C."/>
            <person name="Tian Q."/>
            <person name="Mei H."/>
            <person name="Zhang T."/>
            <person name="Gao T."/>
            <person name="Zhang H."/>
        </authorList>
    </citation>
    <scope>NUCLEOTIDE SEQUENCE</scope>
    <source>
        <strain evidence="2">KEN1</strain>
    </source>
</reference>
<feature type="region of interest" description="Disordered" evidence="1">
    <location>
        <begin position="1"/>
        <end position="90"/>
    </location>
</feature>
<dbReference type="AlphaFoldDB" id="A0AAW2V235"/>
<protein>
    <submittedName>
        <fullName evidence="2">Uncharacterized protein</fullName>
    </submittedName>
</protein>
<reference evidence="2" key="1">
    <citation type="submission" date="2020-06" db="EMBL/GenBank/DDBJ databases">
        <authorList>
            <person name="Li T."/>
            <person name="Hu X."/>
            <person name="Zhang T."/>
            <person name="Song X."/>
            <person name="Zhang H."/>
            <person name="Dai N."/>
            <person name="Sheng W."/>
            <person name="Hou X."/>
            <person name="Wei L."/>
        </authorList>
    </citation>
    <scope>NUCLEOTIDE SEQUENCE</scope>
    <source>
        <strain evidence="2">KEN1</strain>
        <tissue evidence="2">Leaf</tissue>
    </source>
</reference>
<sequence>MDTNNINNCPSSDDVLSSLHPTPNPNPNPNPRKRRSEPSFSPSLEMTTTTMPPLPSLSPAAAESLTPPPPKSRGLAPSAVRNSGHGKPSSATCVAILSASGGASTHLQTWSANISP</sequence>
<evidence type="ECO:0000313" key="2">
    <source>
        <dbReference type="EMBL" id="KAL0422988.1"/>
    </source>
</evidence>